<keyword evidence="4 8" id="KW-0238">DNA-binding</keyword>
<protein>
    <recommendedName>
        <fullName evidence="2 8">Transcription elongation factor GreA</fullName>
    </recommendedName>
    <alternativeName>
        <fullName evidence="7 8">Transcript cleavage factor GreA</fullName>
    </alternativeName>
</protein>
<evidence type="ECO:0000256" key="5">
    <source>
        <dbReference type="ARBA" id="ARBA00023163"/>
    </source>
</evidence>
<keyword evidence="3 8" id="KW-0805">Transcription regulation</keyword>
<dbReference type="Gene3D" id="1.10.287.180">
    <property type="entry name" value="Transcription elongation factor, GreA/GreB, N-terminal domain"/>
    <property type="match status" value="1"/>
</dbReference>
<dbReference type="GO" id="GO:0006354">
    <property type="term" value="P:DNA-templated transcription elongation"/>
    <property type="evidence" value="ECO:0007669"/>
    <property type="project" value="TreeGrafter"/>
</dbReference>
<name>A0A7W8YB50_9MICC</name>
<keyword evidence="11" id="KW-0251">Elongation factor</keyword>
<keyword evidence="11" id="KW-0648">Protein biosynthesis</keyword>
<comment type="function">
    <text evidence="6 8">Necessary for efficient RNA polymerase transcription elongation past template-encoded arresting sites. The arresting sites in DNA have the property of trapping a certain fraction of elongating RNA polymerases that pass through, resulting in locked ternary complexes. Cleavage of the nascent transcript by cleavage factors such as GreA or GreB allows the resumption of elongation from the new 3'terminus. GreA releases sequences of 2 to 3 nucleotides.</text>
</comment>
<keyword evidence="5 8" id="KW-0804">Transcription</keyword>
<dbReference type="GO" id="GO:0003677">
    <property type="term" value="F:DNA binding"/>
    <property type="evidence" value="ECO:0007669"/>
    <property type="project" value="UniProtKB-UniRule"/>
</dbReference>
<feature type="domain" description="Transcription elongation factor GreA/GreB N-terminal" evidence="10">
    <location>
        <begin position="40"/>
        <end position="110"/>
    </location>
</feature>
<evidence type="ECO:0000313" key="11">
    <source>
        <dbReference type="EMBL" id="MBB5598299.1"/>
    </source>
</evidence>
<dbReference type="PANTHER" id="PTHR30437:SF4">
    <property type="entry name" value="TRANSCRIPTION ELONGATION FACTOR GREA"/>
    <property type="match status" value="1"/>
</dbReference>
<feature type="domain" description="Transcription elongation factor GreA/GreB C-terminal" evidence="9">
    <location>
        <begin position="117"/>
        <end position="191"/>
    </location>
</feature>
<evidence type="ECO:0000256" key="3">
    <source>
        <dbReference type="ARBA" id="ARBA00023015"/>
    </source>
</evidence>
<evidence type="ECO:0000256" key="4">
    <source>
        <dbReference type="ARBA" id="ARBA00023125"/>
    </source>
</evidence>
<dbReference type="InterPro" id="IPR036805">
    <property type="entry name" value="Tscrpt_elong_fac_GreA/B_N_sf"/>
</dbReference>
<dbReference type="Gene3D" id="3.10.50.30">
    <property type="entry name" value="Transcription elongation factor, GreA/GreB, C-terminal domain"/>
    <property type="match status" value="1"/>
</dbReference>
<dbReference type="InterPro" id="IPR036953">
    <property type="entry name" value="GreA/GreB_C_sf"/>
</dbReference>
<dbReference type="EMBL" id="JACHBL010000001">
    <property type="protein sequence ID" value="MBB5598299.1"/>
    <property type="molecule type" value="Genomic_DNA"/>
</dbReference>
<dbReference type="NCBIfam" id="NF001262">
    <property type="entry name" value="PRK00226.1-3"/>
    <property type="match status" value="1"/>
</dbReference>
<comment type="similarity">
    <text evidence="1 8">Belongs to the GreA/GreB family.</text>
</comment>
<organism evidence="11 12">
    <name type="scientific">Neomicrococcus lactis</name>
    <dbReference type="NCBI Taxonomy" id="732241"/>
    <lineage>
        <taxon>Bacteria</taxon>
        <taxon>Bacillati</taxon>
        <taxon>Actinomycetota</taxon>
        <taxon>Actinomycetes</taxon>
        <taxon>Micrococcales</taxon>
        <taxon>Micrococcaceae</taxon>
        <taxon>Neomicrococcus</taxon>
    </lineage>
</organism>
<dbReference type="SUPFAM" id="SSF54534">
    <property type="entry name" value="FKBP-like"/>
    <property type="match status" value="1"/>
</dbReference>
<evidence type="ECO:0000256" key="2">
    <source>
        <dbReference type="ARBA" id="ARBA00013729"/>
    </source>
</evidence>
<dbReference type="InterPro" id="IPR022691">
    <property type="entry name" value="Tscrpt_elong_fac_GreA/B_N"/>
</dbReference>
<gene>
    <name evidence="8" type="primary">greA</name>
    <name evidence="11" type="ORF">BKA12_001379</name>
</gene>
<dbReference type="AlphaFoldDB" id="A0A7W8YB50"/>
<evidence type="ECO:0000313" key="12">
    <source>
        <dbReference type="Proteomes" id="UP000523863"/>
    </source>
</evidence>
<dbReference type="PROSITE" id="PS00829">
    <property type="entry name" value="GREAB_1"/>
    <property type="match status" value="1"/>
</dbReference>
<comment type="caution">
    <text evidence="11">The sequence shown here is derived from an EMBL/GenBank/DDBJ whole genome shotgun (WGS) entry which is preliminary data.</text>
</comment>
<proteinExistence type="inferred from homology"/>
<accession>A0A7W8YB50</accession>
<dbReference type="FunFam" id="1.10.287.180:FF:000001">
    <property type="entry name" value="Transcription elongation factor GreA"/>
    <property type="match status" value="1"/>
</dbReference>
<sequence>MELRNIEYLTHRWCSHAEHASARTNTKENQLSTTQHEPVIWLTQEAFDRLSAELEHLQGPGRQEIVDRIEQARSEGDLKENGGYHAAKEEQGKAEARISHLKHVLETAHVGEAPADDGVVEPGMLVVAKIAGRETTFLFGSREIASEGSDLEVFSEKSPIGAAVHGKKAGDKLSYTAPNGKDIAVEILSAKPYQA</sequence>
<evidence type="ECO:0000256" key="7">
    <source>
        <dbReference type="ARBA" id="ARBA00030776"/>
    </source>
</evidence>
<evidence type="ECO:0000259" key="9">
    <source>
        <dbReference type="Pfam" id="PF01272"/>
    </source>
</evidence>
<reference evidence="11 12" key="1">
    <citation type="submission" date="2020-08" db="EMBL/GenBank/DDBJ databases">
        <title>Sequencing the genomes of 1000 actinobacteria strains.</title>
        <authorList>
            <person name="Klenk H.-P."/>
        </authorList>
    </citation>
    <scope>NUCLEOTIDE SEQUENCE [LARGE SCALE GENOMIC DNA]</scope>
    <source>
        <strain evidence="11 12">DSM 23694</strain>
    </source>
</reference>
<dbReference type="InterPro" id="IPR028624">
    <property type="entry name" value="Tscrpt_elong_fac_GreA/B"/>
</dbReference>
<dbReference type="GO" id="GO:0032784">
    <property type="term" value="P:regulation of DNA-templated transcription elongation"/>
    <property type="evidence" value="ECO:0007669"/>
    <property type="project" value="UniProtKB-UniRule"/>
</dbReference>
<keyword evidence="12" id="KW-1185">Reference proteome</keyword>
<dbReference type="Pfam" id="PF03449">
    <property type="entry name" value="GreA_GreB_N"/>
    <property type="match status" value="1"/>
</dbReference>
<dbReference type="InterPro" id="IPR023459">
    <property type="entry name" value="Tscrpt_elong_fac_GreA/B_fam"/>
</dbReference>
<dbReference type="GO" id="GO:0070063">
    <property type="term" value="F:RNA polymerase binding"/>
    <property type="evidence" value="ECO:0007669"/>
    <property type="project" value="InterPro"/>
</dbReference>
<evidence type="ECO:0000259" key="10">
    <source>
        <dbReference type="Pfam" id="PF03449"/>
    </source>
</evidence>
<dbReference type="InterPro" id="IPR001437">
    <property type="entry name" value="Tscrpt_elong_fac_GreA/B_C"/>
</dbReference>
<dbReference type="Proteomes" id="UP000523863">
    <property type="component" value="Unassembled WGS sequence"/>
</dbReference>
<evidence type="ECO:0000256" key="8">
    <source>
        <dbReference type="HAMAP-Rule" id="MF_00105"/>
    </source>
</evidence>
<dbReference type="InterPro" id="IPR018151">
    <property type="entry name" value="TF_GreA/GreB_CS"/>
</dbReference>
<dbReference type="Pfam" id="PF01272">
    <property type="entry name" value="GreA_GreB"/>
    <property type="match status" value="1"/>
</dbReference>
<dbReference type="HAMAP" id="MF_00105">
    <property type="entry name" value="GreA_GreB"/>
    <property type="match status" value="1"/>
</dbReference>
<dbReference type="SUPFAM" id="SSF46557">
    <property type="entry name" value="GreA transcript cleavage protein, N-terminal domain"/>
    <property type="match status" value="1"/>
</dbReference>
<dbReference type="GO" id="GO:0003746">
    <property type="term" value="F:translation elongation factor activity"/>
    <property type="evidence" value="ECO:0007669"/>
    <property type="project" value="UniProtKB-KW"/>
</dbReference>
<evidence type="ECO:0000256" key="1">
    <source>
        <dbReference type="ARBA" id="ARBA00008213"/>
    </source>
</evidence>
<dbReference type="PANTHER" id="PTHR30437">
    <property type="entry name" value="TRANSCRIPTION ELONGATION FACTOR GREA"/>
    <property type="match status" value="1"/>
</dbReference>
<evidence type="ECO:0000256" key="6">
    <source>
        <dbReference type="ARBA" id="ARBA00024916"/>
    </source>
</evidence>